<sequence length="116" mass="13036">MRLYQRDTLWSRVKGWLPAAGGLLIAALFLGAVWNASDSVEEEQLRMAEESIRRAAVSCYAAEGSYPQNVEYLTEHYGVQLDTRKYVVNYTVMGSNTLPYIEVVPKGGRSRLDIGF</sequence>
<evidence type="ECO:0000313" key="1">
    <source>
        <dbReference type="EMBL" id="HIS76695.1"/>
    </source>
</evidence>
<reference evidence="1" key="1">
    <citation type="submission" date="2020-10" db="EMBL/GenBank/DDBJ databases">
        <authorList>
            <person name="Gilroy R."/>
        </authorList>
    </citation>
    <scope>NUCLEOTIDE SEQUENCE</scope>
    <source>
        <strain evidence="1">CHK199-13235</strain>
    </source>
</reference>
<evidence type="ECO:0000313" key="2">
    <source>
        <dbReference type="Proteomes" id="UP000824002"/>
    </source>
</evidence>
<name>A0A9D1FP02_9FIRM</name>
<dbReference type="AlphaFoldDB" id="A0A9D1FP02"/>
<proteinExistence type="predicted"/>
<organism evidence="1 2">
    <name type="scientific">Candidatus Merdivicinus excrementipullorum</name>
    <dbReference type="NCBI Taxonomy" id="2840867"/>
    <lineage>
        <taxon>Bacteria</taxon>
        <taxon>Bacillati</taxon>
        <taxon>Bacillota</taxon>
        <taxon>Clostridia</taxon>
        <taxon>Eubacteriales</taxon>
        <taxon>Oscillospiraceae</taxon>
        <taxon>Oscillospiraceae incertae sedis</taxon>
        <taxon>Candidatus Merdivicinus</taxon>
    </lineage>
</organism>
<comment type="caution">
    <text evidence="1">The sequence shown here is derived from an EMBL/GenBank/DDBJ whole genome shotgun (WGS) entry which is preliminary data.</text>
</comment>
<accession>A0A9D1FP02</accession>
<dbReference type="Proteomes" id="UP000824002">
    <property type="component" value="Unassembled WGS sequence"/>
</dbReference>
<dbReference type="EMBL" id="DVJP01000050">
    <property type="protein sequence ID" value="HIS76695.1"/>
    <property type="molecule type" value="Genomic_DNA"/>
</dbReference>
<protein>
    <submittedName>
        <fullName evidence="1">Uncharacterized protein</fullName>
    </submittedName>
</protein>
<reference evidence="1" key="2">
    <citation type="journal article" date="2021" name="PeerJ">
        <title>Extensive microbial diversity within the chicken gut microbiome revealed by metagenomics and culture.</title>
        <authorList>
            <person name="Gilroy R."/>
            <person name="Ravi A."/>
            <person name="Getino M."/>
            <person name="Pursley I."/>
            <person name="Horton D.L."/>
            <person name="Alikhan N.F."/>
            <person name="Baker D."/>
            <person name="Gharbi K."/>
            <person name="Hall N."/>
            <person name="Watson M."/>
            <person name="Adriaenssens E.M."/>
            <person name="Foster-Nyarko E."/>
            <person name="Jarju S."/>
            <person name="Secka A."/>
            <person name="Antonio M."/>
            <person name="Oren A."/>
            <person name="Chaudhuri R.R."/>
            <person name="La Ragione R."/>
            <person name="Hildebrand F."/>
            <person name="Pallen M.J."/>
        </authorList>
    </citation>
    <scope>NUCLEOTIDE SEQUENCE</scope>
    <source>
        <strain evidence="1">CHK199-13235</strain>
    </source>
</reference>
<gene>
    <name evidence="1" type="ORF">IAB51_07770</name>
</gene>